<organism evidence="4 5">
    <name type="scientific">Desulfosoma caldarium</name>
    <dbReference type="NCBI Taxonomy" id="610254"/>
    <lineage>
        <taxon>Bacteria</taxon>
        <taxon>Pseudomonadati</taxon>
        <taxon>Thermodesulfobacteriota</taxon>
        <taxon>Syntrophobacteria</taxon>
        <taxon>Syntrophobacterales</taxon>
        <taxon>Syntrophobacteraceae</taxon>
        <taxon>Desulfosoma</taxon>
    </lineage>
</organism>
<feature type="domain" description="STAS" evidence="3">
    <location>
        <begin position="15"/>
        <end position="103"/>
    </location>
</feature>
<dbReference type="PROSITE" id="PS50801">
    <property type="entry name" value="STAS"/>
    <property type="match status" value="1"/>
</dbReference>
<dbReference type="SUPFAM" id="SSF52091">
    <property type="entry name" value="SpoIIaa-like"/>
    <property type="match status" value="1"/>
</dbReference>
<dbReference type="InterPro" id="IPR036513">
    <property type="entry name" value="STAS_dom_sf"/>
</dbReference>
<dbReference type="InterPro" id="IPR002645">
    <property type="entry name" value="STAS_dom"/>
</dbReference>
<dbReference type="InterPro" id="IPR003658">
    <property type="entry name" value="Anti-sigma_ant"/>
</dbReference>
<dbReference type="GO" id="GO:0043856">
    <property type="term" value="F:anti-sigma factor antagonist activity"/>
    <property type="evidence" value="ECO:0007669"/>
    <property type="project" value="InterPro"/>
</dbReference>
<evidence type="ECO:0000259" key="3">
    <source>
        <dbReference type="PROSITE" id="PS50801"/>
    </source>
</evidence>
<dbReference type="AlphaFoldDB" id="A0A3N1VS83"/>
<proteinExistence type="inferred from homology"/>
<reference evidence="4 5" key="1">
    <citation type="submission" date="2018-11" db="EMBL/GenBank/DDBJ databases">
        <title>Genomic Encyclopedia of Type Strains, Phase IV (KMG-IV): sequencing the most valuable type-strain genomes for metagenomic binning, comparative biology and taxonomic classification.</title>
        <authorList>
            <person name="Goeker M."/>
        </authorList>
    </citation>
    <scope>NUCLEOTIDE SEQUENCE [LARGE SCALE GENOMIC DNA]</scope>
    <source>
        <strain evidence="4 5">DSM 22027</strain>
    </source>
</reference>
<dbReference type="Pfam" id="PF01740">
    <property type="entry name" value="STAS"/>
    <property type="match status" value="1"/>
</dbReference>
<evidence type="ECO:0000313" key="4">
    <source>
        <dbReference type="EMBL" id="ROR03102.1"/>
    </source>
</evidence>
<comment type="similarity">
    <text evidence="1 2">Belongs to the anti-sigma-factor antagonist family.</text>
</comment>
<keyword evidence="5" id="KW-1185">Reference proteome</keyword>
<dbReference type="CDD" id="cd07043">
    <property type="entry name" value="STAS_anti-anti-sigma_factors"/>
    <property type="match status" value="1"/>
</dbReference>
<dbReference type="NCBIfam" id="TIGR00377">
    <property type="entry name" value="ant_ant_sig"/>
    <property type="match status" value="1"/>
</dbReference>
<comment type="caution">
    <text evidence="4">The sequence shown here is derived from an EMBL/GenBank/DDBJ whole genome shotgun (WGS) entry which is preliminary data.</text>
</comment>
<protein>
    <recommendedName>
        <fullName evidence="2">Anti-sigma factor antagonist</fullName>
    </recommendedName>
</protein>
<dbReference type="Gene3D" id="3.30.750.24">
    <property type="entry name" value="STAS domain"/>
    <property type="match status" value="1"/>
</dbReference>
<dbReference type="Proteomes" id="UP000276223">
    <property type="component" value="Unassembled WGS sequence"/>
</dbReference>
<dbReference type="PANTHER" id="PTHR35849">
    <property type="entry name" value="BLR2341 PROTEIN"/>
    <property type="match status" value="1"/>
</dbReference>
<evidence type="ECO:0000313" key="5">
    <source>
        <dbReference type="Proteomes" id="UP000276223"/>
    </source>
</evidence>
<dbReference type="EMBL" id="RJVA01000009">
    <property type="protein sequence ID" value="ROR03102.1"/>
    <property type="molecule type" value="Genomic_DNA"/>
</dbReference>
<gene>
    <name evidence="4" type="ORF">EDC27_0358</name>
</gene>
<accession>A0A3N1VS83</accession>
<dbReference type="PANTHER" id="PTHR35849:SF1">
    <property type="entry name" value="INTERMEMBRANE PHOSPHOLIPID TRANSPORT SYSTEM BINDING PROTEIN MLAB"/>
    <property type="match status" value="1"/>
</dbReference>
<dbReference type="InterPro" id="IPR052746">
    <property type="entry name" value="MlaB_ABC_Transporter"/>
</dbReference>
<evidence type="ECO:0000256" key="1">
    <source>
        <dbReference type="ARBA" id="ARBA00009013"/>
    </source>
</evidence>
<evidence type="ECO:0000256" key="2">
    <source>
        <dbReference type="RuleBase" id="RU003749"/>
    </source>
</evidence>
<sequence>MAFSVTWEQDGSGRIFLQGHLNRDTVPMLRRRLFREVLNRRVARLCVNLSSVDRMDTAGLALLVELRNALARQNGELCLDGVTESVRRLIDLARLNNLLVVSD</sequence>
<name>A0A3N1VS83_9BACT</name>